<dbReference type="InterPro" id="IPR005112">
    <property type="entry name" value="dDENN_dom"/>
</dbReference>
<dbReference type="PANTHER" id="PTHR46070:SF1">
    <property type="entry name" value="PINSTRIPE, ISOFORM A"/>
    <property type="match status" value="1"/>
</dbReference>
<dbReference type="RefSeq" id="XP_013174259.1">
    <property type="nucleotide sequence ID" value="XM_013318805.1"/>
</dbReference>
<dbReference type="GO" id="GO:0031267">
    <property type="term" value="F:small GTPase binding"/>
    <property type="evidence" value="ECO:0007669"/>
    <property type="project" value="InterPro"/>
</dbReference>
<gene>
    <name evidence="2" type="primary">LOC106122716</name>
</gene>
<dbReference type="KEGG" id="pxu:106122716"/>
<proteinExistence type="predicted"/>
<dbReference type="GeneID" id="106122716"/>
<sequence>MPTTKKKILNDEDQYNEDVRFNMAIRETFLNRFVHMFLMYENFVIMPDQDRDSWLTARESMVNFDKASFLSDQPQRHRPFLSRFLETQMFATLIDNKIMANWGDYDVNLQVF</sequence>
<name>A0AAJ6ZKE8_PAPXU</name>
<evidence type="ECO:0000259" key="1">
    <source>
        <dbReference type="PROSITE" id="PS50211"/>
    </source>
</evidence>
<dbReference type="SMART" id="SM00801">
    <property type="entry name" value="dDENN"/>
    <property type="match status" value="1"/>
</dbReference>
<organism evidence="2">
    <name type="scientific">Papilio xuthus</name>
    <name type="common">Asian swallowtail butterfly</name>
    <dbReference type="NCBI Taxonomy" id="66420"/>
    <lineage>
        <taxon>Eukaryota</taxon>
        <taxon>Metazoa</taxon>
        <taxon>Ecdysozoa</taxon>
        <taxon>Arthropoda</taxon>
        <taxon>Hexapoda</taxon>
        <taxon>Insecta</taxon>
        <taxon>Pterygota</taxon>
        <taxon>Neoptera</taxon>
        <taxon>Endopterygota</taxon>
        <taxon>Lepidoptera</taxon>
        <taxon>Glossata</taxon>
        <taxon>Ditrysia</taxon>
        <taxon>Papilionoidea</taxon>
        <taxon>Papilionidae</taxon>
        <taxon>Papilioninae</taxon>
        <taxon>Papilio</taxon>
    </lineage>
</organism>
<dbReference type="Proteomes" id="UP000694872">
    <property type="component" value="Unplaced"/>
</dbReference>
<protein>
    <submittedName>
        <fullName evidence="2">DENN domain-containing protein 5B-like</fullName>
    </submittedName>
</protein>
<reference evidence="2" key="1">
    <citation type="submission" date="2025-08" db="UniProtKB">
        <authorList>
            <consortium name="RefSeq"/>
        </authorList>
    </citation>
    <scope>IDENTIFICATION</scope>
</reference>
<accession>A0AAJ6ZKE8</accession>
<evidence type="ECO:0000313" key="2">
    <source>
        <dbReference type="RefSeq" id="XP_013174259.1"/>
    </source>
</evidence>
<dbReference type="Pfam" id="PF03455">
    <property type="entry name" value="dDENN"/>
    <property type="match status" value="1"/>
</dbReference>
<dbReference type="InterPro" id="IPR037516">
    <property type="entry name" value="Tripartite_DENN"/>
</dbReference>
<dbReference type="PROSITE" id="PS50211">
    <property type="entry name" value="DENN"/>
    <property type="match status" value="1"/>
</dbReference>
<dbReference type="PANTHER" id="PTHR46070">
    <property type="entry name" value="PINSTRIPE, ISOFORM A"/>
    <property type="match status" value="1"/>
</dbReference>
<dbReference type="InterPro" id="IPR047278">
    <property type="entry name" value="DEN5A/B"/>
</dbReference>
<dbReference type="AlphaFoldDB" id="A0AAJ6ZKE8"/>
<dbReference type="GO" id="GO:0005085">
    <property type="term" value="F:guanyl-nucleotide exchange factor activity"/>
    <property type="evidence" value="ECO:0007669"/>
    <property type="project" value="InterPro"/>
</dbReference>
<feature type="domain" description="UDENN" evidence="1">
    <location>
        <begin position="1"/>
        <end position="104"/>
    </location>
</feature>
<dbReference type="Gene3D" id="6.10.140.1000">
    <property type="match status" value="1"/>
</dbReference>
<feature type="non-terminal residue" evidence="2">
    <location>
        <position position="112"/>
    </location>
</feature>